<organism evidence="2 3">
    <name type="scientific">Aspergillus carbonarius (strain ITEM 5010)</name>
    <dbReference type="NCBI Taxonomy" id="602072"/>
    <lineage>
        <taxon>Eukaryota</taxon>
        <taxon>Fungi</taxon>
        <taxon>Dikarya</taxon>
        <taxon>Ascomycota</taxon>
        <taxon>Pezizomycotina</taxon>
        <taxon>Eurotiomycetes</taxon>
        <taxon>Eurotiomycetidae</taxon>
        <taxon>Eurotiales</taxon>
        <taxon>Aspergillaceae</taxon>
        <taxon>Aspergillus</taxon>
        <taxon>Aspergillus subgen. Circumdati</taxon>
    </lineage>
</organism>
<dbReference type="EMBL" id="KV907497">
    <property type="protein sequence ID" value="OOF97608.1"/>
    <property type="molecule type" value="Genomic_DNA"/>
</dbReference>
<dbReference type="VEuPathDB" id="FungiDB:ASPCADRAFT_206400"/>
<reference evidence="3" key="1">
    <citation type="journal article" date="2017" name="Genome Biol.">
        <title>Comparative genomics reveals high biological diversity and specific adaptations in the industrially and medically important fungal genus Aspergillus.</title>
        <authorList>
            <person name="de Vries R.P."/>
            <person name="Riley R."/>
            <person name="Wiebenga A."/>
            <person name="Aguilar-Osorio G."/>
            <person name="Amillis S."/>
            <person name="Uchima C.A."/>
            <person name="Anderluh G."/>
            <person name="Asadollahi M."/>
            <person name="Askin M."/>
            <person name="Barry K."/>
            <person name="Battaglia E."/>
            <person name="Bayram O."/>
            <person name="Benocci T."/>
            <person name="Braus-Stromeyer S.A."/>
            <person name="Caldana C."/>
            <person name="Canovas D."/>
            <person name="Cerqueira G.C."/>
            <person name="Chen F."/>
            <person name="Chen W."/>
            <person name="Choi C."/>
            <person name="Clum A."/>
            <person name="Dos Santos R.A."/>
            <person name="Damasio A.R."/>
            <person name="Diallinas G."/>
            <person name="Emri T."/>
            <person name="Fekete E."/>
            <person name="Flipphi M."/>
            <person name="Freyberg S."/>
            <person name="Gallo A."/>
            <person name="Gournas C."/>
            <person name="Habgood R."/>
            <person name="Hainaut M."/>
            <person name="Harispe M.L."/>
            <person name="Henrissat B."/>
            <person name="Hilden K.S."/>
            <person name="Hope R."/>
            <person name="Hossain A."/>
            <person name="Karabika E."/>
            <person name="Karaffa L."/>
            <person name="Karanyi Z."/>
            <person name="Krasevec N."/>
            <person name="Kuo A."/>
            <person name="Kusch H."/>
            <person name="LaButti K."/>
            <person name="Lagendijk E.L."/>
            <person name="Lapidus A."/>
            <person name="Levasseur A."/>
            <person name="Lindquist E."/>
            <person name="Lipzen A."/>
            <person name="Logrieco A.F."/>
            <person name="MacCabe A."/>
            <person name="Maekelae M.R."/>
            <person name="Malavazi I."/>
            <person name="Melin P."/>
            <person name="Meyer V."/>
            <person name="Mielnichuk N."/>
            <person name="Miskei M."/>
            <person name="Molnar A.P."/>
            <person name="Mule G."/>
            <person name="Ngan C.Y."/>
            <person name="Orejas M."/>
            <person name="Orosz E."/>
            <person name="Ouedraogo J.P."/>
            <person name="Overkamp K.M."/>
            <person name="Park H.-S."/>
            <person name="Perrone G."/>
            <person name="Piumi F."/>
            <person name="Punt P.J."/>
            <person name="Ram A.F."/>
            <person name="Ramon A."/>
            <person name="Rauscher S."/>
            <person name="Record E."/>
            <person name="Riano-Pachon D.M."/>
            <person name="Robert V."/>
            <person name="Roehrig J."/>
            <person name="Ruller R."/>
            <person name="Salamov A."/>
            <person name="Salih N.S."/>
            <person name="Samson R.A."/>
            <person name="Sandor E."/>
            <person name="Sanguinetti M."/>
            <person name="Schuetze T."/>
            <person name="Sepcic K."/>
            <person name="Shelest E."/>
            <person name="Sherlock G."/>
            <person name="Sophianopoulou V."/>
            <person name="Squina F.M."/>
            <person name="Sun H."/>
            <person name="Susca A."/>
            <person name="Todd R.B."/>
            <person name="Tsang A."/>
            <person name="Unkles S.E."/>
            <person name="van de Wiele N."/>
            <person name="van Rossen-Uffink D."/>
            <person name="Oliveira J.V."/>
            <person name="Vesth T.C."/>
            <person name="Visser J."/>
            <person name="Yu J.-H."/>
            <person name="Zhou M."/>
            <person name="Andersen M.R."/>
            <person name="Archer D.B."/>
            <person name="Baker S.E."/>
            <person name="Benoit I."/>
            <person name="Brakhage A.A."/>
            <person name="Braus G.H."/>
            <person name="Fischer R."/>
            <person name="Frisvad J.C."/>
            <person name="Goldman G.H."/>
            <person name="Houbraken J."/>
            <person name="Oakley B."/>
            <person name="Pocsi I."/>
            <person name="Scazzocchio C."/>
            <person name="Seiboth B."/>
            <person name="vanKuyk P.A."/>
            <person name="Wortman J."/>
            <person name="Dyer P.S."/>
            <person name="Grigoriev I.V."/>
        </authorList>
    </citation>
    <scope>NUCLEOTIDE SEQUENCE [LARGE SCALE GENOMIC DNA]</scope>
    <source>
        <strain evidence="3">ITEM 5010</strain>
    </source>
</reference>
<dbReference type="AlphaFoldDB" id="A0A1R3RT09"/>
<feature type="transmembrane region" description="Helical" evidence="1">
    <location>
        <begin position="87"/>
        <end position="108"/>
    </location>
</feature>
<dbReference type="Proteomes" id="UP000188318">
    <property type="component" value="Unassembled WGS sequence"/>
</dbReference>
<sequence length="127" mass="13836">MSYPISGRRIRFQPASLTSPFISPSPSLPAALPFPGTRISRPPPPMESSHALHLTRRAAALALPLWARSDDSTSGEKPVSNFLKSGVPGIIVGVIFLSACSVCCYFLWRNKQRDAKEAAATREWNEA</sequence>
<keyword evidence="3" id="KW-1185">Reference proteome</keyword>
<proteinExistence type="predicted"/>
<gene>
    <name evidence="2" type="ORF">ASPCADRAFT_206400</name>
</gene>
<keyword evidence="1" id="KW-1133">Transmembrane helix</keyword>
<evidence type="ECO:0000313" key="3">
    <source>
        <dbReference type="Proteomes" id="UP000188318"/>
    </source>
</evidence>
<accession>A0A1R3RT09</accession>
<name>A0A1R3RT09_ASPC5</name>
<protein>
    <submittedName>
        <fullName evidence="2">Uncharacterized protein</fullName>
    </submittedName>
</protein>
<dbReference type="OrthoDB" id="4497835at2759"/>
<keyword evidence="1" id="KW-0472">Membrane</keyword>
<evidence type="ECO:0000313" key="2">
    <source>
        <dbReference type="EMBL" id="OOF97608.1"/>
    </source>
</evidence>
<keyword evidence="1" id="KW-0812">Transmembrane</keyword>
<evidence type="ECO:0000256" key="1">
    <source>
        <dbReference type="SAM" id="Phobius"/>
    </source>
</evidence>